<protein>
    <recommendedName>
        <fullName evidence="2">GTP cyclohydrolase 1 type 2 homolog</fullName>
    </recommendedName>
</protein>
<dbReference type="EMBL" id="JAUSSU010000004">
    <property type="protein sequence ID" value="MDQ0112808.1"/>
    <property type="molecule type" value="Genomic_DNA"/>
</dbReference>
<evidence type="ECO:0000313" key="5">
    <source>
        <dbReference type="Proteomes" id="UP001229346"/>
    </source>
</evidence>
<dbReference type="Pfam" id="PF01784">
    <property type="entry name" value="DUF34_NIF3"/>
    <property type="match status" value="1"/>
</dbReference>
<dbReference type="Proteomes" id="UP001229346">
    <property type="component" value="Unassembled WGS sequence"/>
</dbReference>
<evidence type="ECO:0000313" key="4">
    <source>
        <dbReference type="EMBL" id="MDQ0112808.1"/>
    </source>
</evidence>
<evidence type="ECO:0000256" key="1">
    <source>
        <dbReference type="ARBA" id="ARBA00006964"/>
    </source>
</evidence>
<dbReference type="InterPro" id="IPR002678">
    <property type="entry name" value="DUF34/NIF3"/>
</dbReference>
<keyword evidence="3" id="KW-0479">Metal-binding</keyword>
<dbReference type="SUPFAM" id="SSF102705">
    <property type="entry name" value="NIF3 (NGG1p interacting factor 3)-like"/>
    <property type="match status" value="1"/>
</dbReference>
<dbReference type="InterPro" id="IPR036069">
    <property type="entry name" value="DUF34/NIF3_sf"/>
</dbReference>
<comment type="caution">
    <text evidence="4">The sequence shown here is derived from an EMBL/GenBank/DDBJ whole genome shotgun (WGS) entry which is preliminary data.</text>
</comment>
<keyword evidence="5" id="KW-1185">Reference proteome</keyword>
<reference evidence="4 5" key="1">
    <citation type="submission" date="2023-07" db="EMBL/GenBank/DDBJ databases">
        <title>Sorghum-associated microbial communities from plants grown in Nebraska, USA.</title>
        <authorList>
            <person name="Schachtman D."/>
        </authorList>
    </citation>
    <scope>NUCLEOTIDE SEQUENCE [LARGE SCALE GENOMIC DNA]</scope>
    <source>
        <strain evidence="4 5">CC482</strain>
    </source>
</reference>
<dbReference type="PANTHER" id="PTHR13799:SF14">
    <property type="entry name" value="GTP CYCLOHYDROLASE 1 TYPE 2 HOMOLOG"/>
    <property type="match status" value="1"/>
</dbReference>
<organism evidence="4 5">
    <name type="scientific">Paenibacillus harenae</name>
    <dbReference type="NCBI Taxonomy" id="306543"/>
    <lineage>
        <taxon>Bacteria</taxon>
        <taxon>Bacillati</taxon>
        <taxon>Bacillota</taxon>
        <taxon>Bacilli</taxon>
        <taxon>Bacillales</taxon>
        <taxon>Paenibacillaceae</taxon>
        <taxon>Paenibacillus</taxon>
    </lineage>
</organism>
<dbReference type="RefSeq" id="WP_307203732.1">
    <property type="nucleotide sequence ID" value="NZ_JAUSSU010000004.1"/>
</dbReference>
<comment type="similarity">
    <text evidence="1">Belongs to the GTP cyclohydrolase I type 2/NIF3 family.</text>
</comment>
<dbReference type="PANTHER" id="PTHR13799">
    <property type="entry name" value="NGG1 INTERACTING FACTOR 3"/>
    <property type="match status" value="1"/>
</dbReference>
<accession>A0ABT9U1C4</accession>
<evidence type="ECO:0000256" key="3">
    <source>
        <dbReference type="ARBA" id="ARBA00022723"/>
    </source>
</evidence>
<gene>
    <name evidence="4" type="ORF">J2T15_002243</name>
</gene>
<name>A0ABT9U1C4_PAEHA</name>
<dbReference type="Gene3D" id="3.40.1390.30">
    <property type="entry name" value="NIF3 (NGG1p interacting factor 3)-like"/>
    <property type="match status" value="2"/>
</dbReference>
<sequence>MAITVQDVIDYLERPVKRIDNTVDGLNAGQPLMEVSGIAVTFVASQHAIEEAVARGANLLITHEGEYFSHRGGQEQWPDDSVVAEKRRLIEQSGIAIYRFHDYWHAYKPDGITEGLKDALGWGTYERDELSYASVIEFPEAKSLQEIAHDAKERLDLPHVRVVGDPAKMCRLIGLSAGYRGGGANSIPLFGRYNLDLIVTGEGPEWETPEYVRDAIHQGAGRALLLLGHAESEEPGMKRLAKLLKCEFDGVPVSFVKQTPLFNIL</sequence>
<proteinExistence type="inferred from homology"/>
<evidence type="ECO:0000256" key="2">
    <source>
        <dbReference type="ARBA" id="ARBA00022112"/>
    </source>
</evidence>